<sequence>MSENHGNPEFPDEQGMLHMIRTLQLIKKEVAGLEEMAKAELFPSSPPTPSSRRKGEQILEGLQYCIKQYKSAIDSSPPVYPCLSKLAREQAEYKSLQSHGLYELLTFQRTLLYNLDGRSPFPLPKINETLFRRWSFNWTTDGMRHRRMVACRIGLLLSKAEPTSPTGCLDVREQLYYILNNDEGDMQLYQAWENRTKQKIGPKHLWLFDTQVDPDLEWTCLVYATGQLMERETQYRLRMERWEKADRESHGRLQREAKRSGRLEPLRGLSCIWGNNNLISAIDNLLLQVGLPGEVARPW</sequence>
<dbReference type="Proteomes" id="UP000799778">
    <property type="component" value="Unassembled WGS sequence"/>
</dbReference>
<accession>A0A6A5Y7T9</accession>
<protein>
    <submittedName>
        <fullName evidence="1">Uncharacterized protein</fullName>
    </submittedName>
</protein>
<name>A0A6A5Y7T9_9PLEO</name>
<keyword evidence="2" id="KW-1185">Reference proteome</keyword>
<dbReference type="AlphaFoldDB" id="A0A6A5Y7T9"/>
<gene>
    <name evidence="1" type="ORF">BU24DRAFT_417027</name>
</gene>
<reference evidence="1" key="1">
    <citation type="journal article" date="2020" name="Stud. Mycol.">
        <title>101 Dothideomycetes genomes: a test case for predicting lifestyles and emergence of pathogens.</title>
        <authorList>
            <person name="Haridas S."/>
            <person name="Albert R."/>
            <person name="Binder M."/>
            <person name="Bloem J."/>
            <person name="Labutti K."/>
            <person name="Salamov A."/>
            <person name="Andreopoulos B."/>
            <person name="Baker S."/>
            <person name="Barry K."/>
            <person name="Bills G."/>
            <person name="Bluhm B."/>
            <person name="Cannon C."/>
            <person name="Castanera R."/>
            <person name="Culley D."/>
            <person name="Daum C."/>
            <person name="Ezra D."/>
            <person name="Gonzalez J."/>
            <person name="Henrissat B."/>
            <person name="Kuo A."/>
            <person name="Liang C."/>
            <person name="Lipzen A."/>
            <person name="Lutzoni F."/>
            <person name="Magnuson J."/>
            <person name="Mondo S."/>
            <person name="Nolan M."/>
            <person name="Ohm R."/>
            <person name="Pangilinan J."/>
            <person name="Park H.-J."/>
            <person name="Ramirez L."/>
            <person name="Alfaro M."/>
            <person name="Sun H."/>
            <person name="Tritt A."/>
            <person name="Yoshinaga Y."/>
            <person name="Zwiers L.-H."/>
            <person name="Turgeon B."/>
            <person name="Goodwin S."/>
            <person name="Spatafora J."/>
            <person name="Crous P."/>
            <person name="Grigoriev I."/>
        </authorList>
    </citation>
    <scope>NUCLEOTIDE SEQUENCE</scope>
    <source>
        <strain evidence="1">CBS 175.79</strain>
    </source>
</reference>
<dbReference type="EMBL" id="ML978066">
    <property type="protein sequence ID" value="KAF2021366.1"/>
    <property type="molecule type" value="Genomic_DNA"/>
</dbReference>
<proteinExistence type="predicted"/>
<dbReference type="GeneID" id="54284011"/>
<organism evidence="1 2">
    <name type="scientific">Aaosphaeria arxii CBS 175.79</name>
    <dbReference type="NCBI Taxonomy" id="1450172"/>
    <lineage>
        <taxon>Eukaryota</taxon>
        <taxon>Fungi</taxon>
        <taxon>Dikarya</taxon>
        <taxon>Ascomycota</taxon>
        <taxon>Pezizomycotina</taxon>
        <taxon>Dothideomycetes</taxon>
        <taxon>Pleosporomycetidae</taxon>
        <taxon>Pleosporales</taxon>
        <taxon>Pleosporales incertae sedis</taxon>
        <taxon>Aaosphaeria</taxon>
    </lineage>
</organism>
<evidence type="ECO:0000313" key="1">
    <source>
        <dbReference type="EMBL" id="KAF2021366.1"/>
    </source>
</evidence>
<dbReference type="RefSeq" id="XP_033389705.1">
    <property type="nucleotide sequence ID" value="XM_033526614.1"/>
</dbReference>
<evidence type="ECO:0000313" key="2">
    <source>
        <dbReference type="Proteomes" id="UP000799778"/>
    </source>
</evidence>